<proteinExistence type="predicted"/>
<feature type="transmembrane region" description="Helical" evidence="1">
    <location>
        <begin position="377"/>
        <end position="394"/>
    </location>
</feature>
<evidence type="ECO:0008006" key="4">
    <source>
        <dbReference type="Google" id="ProtNLM"/>
    </source>
</evidence>
<sequence>MMKLLLVLGIALLLIRFRYELWIVLLIASLSTALLYGLEMRPLLVSLLRGAVGLPTIELIVAIYLIATLGEALSSLGYFTRLIEALENAFRDIRLVLAIPPVLLGLLPMPAGAMMSAPIVGEVGARVSLSAEEKTFINFWFRHIWEYAWPLYPGVILISALLGVRIERIVALQSPLVLVSLILGLVYLFRRVSRPLPRDQGRKERTLLSLLISVWPILGIVCLVLILKVELIISLSAILVAVFLFHRVDVRSILSHMVRGARPRTFLLLCAVMIFKEVLDESGGVGAFSQVQGEAGIVAIVSLCSIPFIVGLLTGVTAAFVGVATPIFLHLLKANLNLVFLLYLCGFAGVLLSPTHLCFVVTKDYFKADLVQVYRRLLPLVVLLVVIGFFIAYLRQGSFQFINVLVE</sequence>
<dbReference type="PANTHER" id="PTHR39556">
    <property type="entry name" value="PROTEIN, PUTATIVE-RELATED"/>
    <property type="match status" value="1"/>
</dbReference>
<protein>
    <recommendedName>
        <fullName evidence="4">DUF401 family protein</fullName>
    </recommendedName>
</protein>
<feature type="transmembrane region" description="Helical" evidence="1">
    <location>
        <begin position="336"/>
        <end position="357"/>
    </location>
</feature>
<evidence type="ECO:0000256" key="1">
    <source>
        <dbReference type="SAM" id="Phobius"/>
    </source>
</evidence>
<accession>A0A0S7WH72</accession>
<feature type="transmembrane region" description="Helical" evidence="1">
    <location>
        <begin position="295"/>
        <end position="324"/>
    </location>
</feature>
<dbReference type="InterPro" id="IPR007294">
    <property type="entry name" value="DUF401"/>
</dbReference>
<reference evidence="2 3" key="1">
    <citation type="journal article" date="2015" name="Microbiome">
        <title>Genomic resolution of linkages in carbon, nitrogen, and sulfur cycling among widespread estuary sediment bacteria.</title>
        <authorList>
            <person name="Baker B.J."/>
            <person name="Lazar C.S."/>
            <person name="Teske A.P."/>
            <person name="Dick G.J."/>
        </authorList>
    </citation>
    <scope>NUCLEOTIDE SEQUENCE [LARGE SCALE GENOMIC DNA]</scope>
    <source>
        <strain evidence="2">DG_26</strain>
    </source>
</reference>
<keyword evidence="1" id="KW-0812">Transmembrane</keyword>
<comment type="caution">
    <text evidence="2">The sequence shown here is derived from an EMBL/GenBank/DDBJ whole genome shotgun (WGS) entry which is preliminary data.</text>
</comment>
<dbReference type="PANTHER" id="PTHR39556:SF1">
    <property type="entry name" value="PROTEIN, PUTATIVE-RELATED"/>
    <property type="match status" value="1"/>
</dbReference>
<name>A0A0S7WH72_UNCT6</name>
<dbReference type="Pfam" id="PF04165">
    <property type="entry name" value="DUF401"/>
    <property type="match status" value="1"/>
</dbReference>
<evidence type="ECO:0000313" key="2">
    <source>
        <dbReference type="EMBL" id="KPJ49494.1"/>
    </source>
</evidence>
<dbReference type="Proteomes" id="UP000051124">
    <property type="component" value="Unassembled WGS sequence"/>
</dbReference>
<dbReference type="AlphaFoldDB" id="A0A0S7WH72"/>
<organism evidence="2 3">
    <name type="scientific">candidate division TA06 bacterium DG_26</name>
    <dbReference type="NCBI Taxonomy" id="1703771"/>
    <lineage>
        <taxon>Bacteria</taxon>
        <taxon>Bacteria division TA06</taxon>
    </lineage>
</organism>
<feature type="transmembrane region" description="Helical" evidence="1">
    <location>
        <begin position="212"/>
        <end position="245"/>
    </location>
</feature>
<keyword evidence="1" id="KW-0472">Membrane</keyword>
<dbReference type="PATRIC" id="fig|1703771.3.peg.314"/>
<feature type="transmembrane region" description="Helical" evidence="1">
    <location>
        <begin position="57"/>
        <end position="83"/>
    </location>
</feature>
<evidence type="ECO:0000313" key="3">
    <source>
        <dbReference type="Proteomes" id="UP000051124"/>
    </source>
</evidence>
<feature type="transmembrane region" description="Helical" evidence="1">
    <location>
        <begin position="95"/>
        <end position="120"/>
    </location>
</feature>
<keyword evidence="1" id="KW-1133">Transmembrane helix</keyword>
<feature type="transmembrane region" description="Helical" evidence="1">
    <location>
        <begin position="176"/>
        <end position="192"/>
    </location>
</feature>
<dbReference type="EMBL" id="LIZT01000056">
    <property type="protein sequence ID" value="KPJ49494.1"/>
    <property type="molecule type" value="Genomic_DNA"/>
</dbReference>
<gene>
    <name evidence="2" type="ORF">AMJ40_05365</name>
</gene>